<dbReference type="PANTHER" id="PTHR43072">
    <property type="entry name" value="N-ACETYLTRANSFERASE"/>
    <property type="match status" value="1"/>
</dbReference>
<keyword evidence="2" id="KW-0012">Acyltransferase</keyword>
<dbReference type="GO" id="GO:0016747">
    <property type="term" value="F:acyltransferase activity, transferring groups other than amino-acyl groups"/>
    <property type="evidence" value="ECO:0007669"/>
    <property type="project" value="InterPro"/>
</dbReference>
<dbReference type="PANTHER" id="PTHR43072:SF23">
    <property type="entry name" value="UPF0039 PROTEIN C11D3.02C"/>
    <property type="match status" value="1"/>
</dbReference>
<dbReference type="Proteomes" id="UP000182661">
    <property type="component" value="Unassembled WGS sequence"/>
</dbReference>
<name>A0A657LRX0_9HYPH</name>
<keyword evidence="1 6" id="KW-0808">Transferase</keyword>
<organism evidence="6 7">
    <name type="scientific">Pararhizobium antarcticum</name>
    <dbReference type="NCBI Taxonomy" id="1798805"/>
    <lineage>
        <taxon>Bacteria</taxon>
        <taxon>Pseudomonadati</taxon>
        <taxon>Pseudomonadota</taxon>
        <taxon>Alphaproteobacteria</taxon>
        <taxon>Hyphomicrobiales</taxon>
        <taxon>Rhizobiaceae</taxon>
        <taxon>Rhizobium/Agrobacterium group</taxon>
        <taxon>Pararhizobium</taxon>
    </lineage>
</organism>
<dbReference type="InterPro" id="IPR016181">
    <property type="entry name" value="Acyl_CoA_acyltransferase"/>
</dbReference>
<dbReference type="PROSITE" id="PS51186">
    <property type="entry name" value="GNAT"/>
    <property type="match status" value="1"/>
</dbReference>
<proteinExistence type="predicted"/>
<dbReference type="OrthoDB" id="5459937at2"/>
<feature type="domain" description="N-acetyltransferase" evidence="5">
    <location>
        <begin position="1"/>
        <end position="159"/>
    </location>
</feature>
<comment type="catalytic activity">
    <reaction evidence="3">
        <text>L-methionine sulfoximine + acetyl-CoA = N-acetyl-L-methionine sulfoximine + CoA + H(+)</text>
        <dbReference type="Rhea" id="RHEA:47660"/>
        <dbReference type="ChEBI" id="CHEBI:15378"/>
        <dbReference type="ChEBI" id="CHEBI:57287"/>
        <dbReference type="ChEBI" id="CHEBI:57288"/>
        <dbReference type="ChEBI" id="CHEBI:87826"/>
        <dbReference type="ChEBI" id="CHEBI:87827"/>
    </reaction>
</comment>
<sequence length="171" mass="18880">MQIRDADENDLAAICAIYNDAVANTTAIWNEREVDIANRANWLADRVRSGYPVLVAVTQDGLVAGYASFGDWRAFDGYRHTVEHSVYVEKTQRGGGIGRQLMLALIERAKGCGKHVMVAGIETGNAGSIRLHETLGFEVTGQMREVGTKFGRWLDLTFMQLILNDHAPDQA</sequence>
<comment type="caution">
    <text evidence="6">The sequence shown here is derived from an EMBL/GenBank/DDBJ whole genome shotgun (WGS) entry which is preliminary data.</text>
</comment>
<dbReference type="Pfam" id="PF13420">
    <property type="entry name" value="Acetyltransf_4"/>
    <property type="match status" value="1"/>
</dbReference>
<evidence type="ECO:0000313" key="7">
    <source>
        <dbReference type="Proteomes" id="UP000182661"/>
    </source>
</evidence>
<dbReference type="EMBL" id="LSRP01000085">
    <property type="protein sequence ID" value="OJF96789.1"/>
    <property type="molecule type" value="Genomic_DNA"/>
</dbReference>
<dbReference type="Gene3D" id="3.40.630.30">
    <property type="match status" value="1"/>
</dbReference>
<evidence type="ECO:0000256" key="1">
    <source>
        <dbReference type="ARBA" id="ARBA00022679"/>
    </source>
</evidence>
<reference evidence="6 7" key="1">
    <citation type="submission" date="2016-02" db="EMBL/GenBank/DDBJ databases">
        <title>Genome sequencing of a beta-galactosidase producing bacteria Rhizobium sp. 59.</title>
        <authorList>
            <person name="Wang D."/>
            <person name="Kot W."/>
            <person name="Qin Y."/>
            <person name="Hansen L."/>
            <person name="Naqvi K."/>
            <person name="Rensing C."/>
        </authorList>
    </citation>
    <scope>NUCLEOTIDE SEQUENCE [LARGE SCALE GENOMIC DNA]</scope>
    <source>
        <strain evidence="6 7">59</strain>
    </source>
</reference>
<dbReference type="InterPro" id="IPR000182">
    <property type="entry name" value="GNAT_dom"/>
</dbReference>
<protein>
    <submittedName>
        <fullName evidence="6">Acetyltransferase</fullName>
    </submittedName>
</protein>
<keyword evidence="7" id="KW-1185">Reference proteome</keyword>
<dbReference type="CDD" id="cd04301">
    <property type="entry name" value="NAT_SF"/>
    <property type="match status" value="1"/>
</dbReference>
<comment type="catalytic activity">
    <reaction evidence="4">
        <text>L-methionine sulfone + acetyl-CoA = N-acetyl-L-methionine sulfone + CoA + H(+)</text>
        <dbReference type="Rhea" id="RHEA:47656"/>
        <dbReference type="ChEBI" id="CHEBI:15378"/>
        <dbReference type="ChEBI" id="CHEBI:57287"/>
        <dbReference type="ChEBI" id="CHEBI:57288"/>
        <dbReference type="ChEBI" id="CHEBI:87824"/>
        <dbReference type="ChEBI" id="CHEBI:87825"/>
    </reaction>
</comment>
<dbReference type="AlphaFoldDB" id="A0A657LRX0"/>
<accession>A0A657LRX0</accession>
<evidence type="ECO:0000313" key="6">
    <source>
        <dbReference type="EMBL" id="OJF96789.1"/>
    </source>
</evidence>
<evidence type="ECO:0000256" key="3">
    <source>
        <dbReference type="ARBA" id="ARBA00050603"/>
    </source>
</evidence>
<dbReference type="RefSeq" id="WP_071833127.1">
    <property type="nucleotide sequence ID" value="NZ_LSRP01000085.1"/>
</dbReference>
<evidence type="ECO:0000256" key="4">
    <source>
        <dbReference type="ARBA" id="ARBA00051334"/>
    </source>
</evidence>
<dbReference type="FunFam" id="3.40.630.30:FF:000026">
    <property type="entry name" value="Phosphinothricin acetyltransferase"/>
    <property type="match status" value="1"/>
</dbReference>
<dbReference type="SUPFAM" id="SSF55729">
    <property type="entry name" value="Acyl-CoA N-acyltransferases (Nat)"/>
    <property type="match status" value="1"/>
</dbReference>
<gene>
    <name evidence="6" type="ORF">AX760_02660</name>
</gene>
<evidence type="ECO:0000256" key="2">
    <source>
        <dbReference type="ARBA" id="ARBA00023315"/>
    </source>
</evidence>
<evidence type="ECO:0000259" key="5">
    <source>
        <dbReference type="PROSITE" id="PS51186"/>
    </source>
</evidence>